<dbReference type="InterPro" id="IPR012338">
    <property type="entry name" value="Beta-lactam/transpept-like"/>
</dbReference>
<feature type="binding site" evidence="6">
    <location>
        <position position="65"/>
    </location>
    <ligand>
        <name>substrate</name>
    </ligand>
</feature>
<dbReference type="SUPFAM" id="SSF56601">
    <property type="entry name" value="beta-lactamase/transpeptidase-like"/>
    <property type="match status" value="1"/>
</dbReference>
<evidence type="ECO:0000256" key="2">
    <source>
        <dbReference type="ARBA" id="ARBA00011881"/>
    </source>
</evidence>
<feature type="binding site" evidence="6">
    <location>
        <position position="166"/>
    </location>
    <ligand>
        <name>substrate</name>
    </ligand>
</feature>
<dbReference type="PANTHER" id="PTHR12544:SF29">
    <property type="entry name" value="GLUTAMINASE"/>
    <property type="match status" value="1"/>
</dbReference>
<feature type="binding site" evidence="6">
    <location>
        <position position="259"/>
    </location>
    <ligand>
        <name>substrate</name>
    </ligand>
</feature>
<dbReference type="GO" id="GO:0004359">
    <property type="term" value="F:glutaminase activity"/>
    <property type="evidence" value="ECO:0007669"/>
    <property type="project" value="UniProtKB-UniRule"/>
</dbReference>
<comment type="similarity">
    <text evidence="1 6">Belongs to the glutaminase family.</text>
</comment>
<feature type="binding site" evidence="6">
    <location>
        <position position="241"/>
    </location>
    <ligand>
        <name>substrate</name>
    </ligand>
</feature>
<dbReference type="Proteomes" id="UP000295293">
    <property type="component" value="Unassembled WGS sequence"/>
</dbReference>
<dbReference type="NCBIfam" id="TIGR03814">
    <property type="entry name" value="Gln_ase"/>
    <property type="match status" value="1"/>
</dbReference>
<evidence type="ECO:0000256" key="3">
    <source>
        <dbReference type="ARBA" id="ARBA00012918"/>
    </source>
</evidence>
<evidence type="ECO:0000256" key="6">
    <source>
        <dbReference type="HAMAP-Rule" id="MF_00313"/>
    </source>
</evidence>
<keyword evidence="4 6" id="KW-0378">Hydrolase</keyword>
<dbReference type="EMBL" id="SNZH01000013">
    <property type="protein sequence ID" value="TDR40401.1"/>
    <property type="molecule type" value="Genomic_DNA"/>
</dbReference>
<dbReference type="EC" id="3.5.1.2" evidence="3 6"/>
<evidence type="ECO:0000313" key="8">
    <source>
        <dbReference type="Proteomes" id="UP000295293"/>
    </source>
</evidence>
<dbReference type="GO" id="GO:0006537">
    <property type="term" value="P:glutamate biosynthetic process"/>
    <property type="evidence" value="ECO:0007669"/>
    <property type="project" value="TreeGrafter"/>
</dbReference>
<evidence type="ECO:0000256" key="1">
    <source>
        <dbReference type="ARBA" id="ARBA00011076"/>
    </source>
</evidence>
<dbReference type="InterPro" id="IPR015868">
    <property type="entry name" value="Glutaminase"/>
</dbReference>
<keyword evidence="8" id="KW-1185">Reference proteome</keyword>
<comment type="subunit">
    <text evidence="2 6">Homotetramer.</text>
</comment>
<feature type="binding site" evidence="6">
    <location>
        <position position="115"/>
    </location>
    <ligand>
        <name>substrate</name>
    </ligand>
</feature>
<evidence type="ECO:0000256" key="4">
    <source>
        <dbReference type="ARBA" id="ARBA00022801"/>
    </source>
</evidence>
<dbReference type="Pfam" id="PF04960">
    <property type="entry name" value="Glutaminase"/>
    <property type="match status" value="1"/>
</dbReference>
<reference evidence="7 8" key="1">
    <citation type="submission" date="2019-03" db="EMBL/GenBank/DDBJ databases">
        <title>Genomic Encyclopedia of Type Strains, Phase IV (KMG-IV): sequencing the most valuable type-strain genomes for metagenomic binning, comparative biology and taxonomic classification.</title>
        <authorList>
            <person name="Goeker M."/>
        </authorList>
    </citation>
    <scope>NUCLEOTIDE SEQUENCE [LARGE SCALE GENOMIC DNA]</scope>
    <source>
        <strain evidence="7 8">DSM 21667</strain>
    </source>
</reference>
<dbReference type="OrthoDB" id="9788822at2"/>
<dbReference type="NCBIfam" id="NF002133">
    <property type="entry name" value="PRK00971.1-2"/>
    <property type="match status" value="1"/>
</dbReference>
<sequence>MADDFSPLLAQIAEAAICLTDSGDVADYIPALARVAPQQFGIAVATVDGAVFRAGQADQAFSIQSISKLFALTLALQREGDALWQRVGREPSGTPFNSLVLLERERGIPRNPFVNAGALVITDVLCRRYLQPERAVLEFVHRLLGRTTVAIDTEVARSERLHSDRNAAIAHFMRSFGNLQGEVAAVLDAYCAQCAIAMSCAELAQAALFLAADGRQPSGVRVLDPLDARRVNALMLTCGAYDAAGDFAFRIGLPTKTGVGGGILAIVPGRMSICAWSPRLDATGNSIAAAAAIEQFAAATGVSVFGGLPGA</sequence>
<dbReference type="GO" id="GO:0006543">
    <property type="term" value="P:L-glutamine catabolic process"/>
    <property type="evidence" value="ECO:0007669"/>
    <property type="project" value="TreeGrafter"/>
</dbReference>
<dbReference type="NCBIfam" id="NF002132">
    <property type="entry name" value="PRK00971.1-1"/>
    <property type="match status" value="1"/>
</dbReference>
<organism evidence="7 8">
    <name type="scientific">Tahibacter aquaticus</name>
    <dbReference type="NCBI Taxonomy" id="520092"/>
    <lineage>
        <taxon>Bacteria</taxon>
        <taxon>Pseudomonadati</taxon>
        <taxon>Pseudomonadota</taxon>
        <taxon>Gammaproteobacteria</taxon>
        <taxon>Lysobacterales</taxon>
        <taxon>Rhodanobacteraceae</taxon>
        <taxon>Tahibacter</taxon>
    </lineage>
</organism>
<dbReference type="RefSeq" id="WP_133820351.1">
    <property type="nucleotide sequence ID" value="NZ_SNZH01000013.1"/>
</dbReference>
<gene>
    <name evidence="6" type="primary">glsA</name>
    <name evidence="7" type="ORF">DFR29_113101</name>
</gene>
<dbReference type="FunFam" id="3.40.710.10:FF:000005">
    <property type="entry name" value="Glutaminase"/>
    <property type="match status" value="1"/>
</dbReference>
<keyword evidence="6" id="KW-0007">Acetylation</keyword>
<dbReference type="AlphaFoldDB" id="A0A4R6YQY0"/>
<name>A0A4R6YQY0_9GAMM</name>
<evidence type="ECO:0000313" key="7">
    <source>
        <dbReference type="EMBL" id="TDR40401.1"/>
    </source>
</evidence>
<comment type="catalytic activity">
    <reaction evidence="5 6">
        <text>L-glutamine + H2O = L-glutamate + NH4(+)</text>
        <dbReference type="Rhea" id="RHEA:15889"/>
        <dbReference type="ChEBI" id="CHEBI:15377"/>
        <dbReference type="ChEBI" id="CHEBI:28938"/>
        <dbReference type="ChEBI" id="CHEBI:29985"/>
        <dbReference type="ChEBI" id="CHEBI:58359"/>
        <dbReference type="EC" id="3.5.1.2"/>
    </reaction>
</comment>
<dbReference type="HAMAP" id="MF_00313">
    <property type="entry name" value="Glutaminase"/>
    <property type="match status" value="1"/>
</dbReference>
<protein>
    <recommendedName>
        <fullName evidence="3 6">Glutaminase</fullName>
        <ecNumber evidence="3 6">3.5.1.2</ecNumber>
    </recommendedName>
</protein>
<feature type="binding site" evidence="6">
    <location>
        <position position="159"/>
    </location>
    <ligand>
        <name>substrate</name>
    </ligand>
</feature>
<comment type="caution">
    <text evidence="7">The sequence shown here is derived from an EMBL/GenBank/DDBJ whole genome shotgun (WGS) entry which is preliminary data.</text>
</comment>
<feature type="binding site" evidence="6">
    <location>
        <position position="190"/>
    </location>
    <ligand>
        <name>substrate</name>
    </ligand>
</feature>
<dbReference type="PANTHER" id="PTHR12544">
    <property type="entry name" value="GLUTAMINASE"/>
    <property type="match status" value="1"/>
</dbReference>
<proteinExistence type="inferred from homology"/>
<dbReference type="Gene3D" id="3.40.710.10">
    <property type="entry name" value="DD-peptidase/beta-lactamase superfamily"/>
    <property type="match status" value="1"/>
</dbReference>
<evidence type="ECO:0000256" key="5">
    <source>
        <dbReference type="ARBA" id="ARBA00049534"/>
    </source>
</evidence>
<accession>A0A4R6YQY0</accession>